<dbReference type="InterPro" id="IPR005829">
    <property type="entry name" value="Sugar_transporter_CS"/>
</dbReference>
<reference evidence="11" key="1">
    <citation type="submission" date="2021-09" db="EMBL/GenBank/DDBJ databases">
        <authorList>
            <person name="Martin H S."/>
        </authorList>
    </citation>
    <scope>NUCLEOTIDE SEQUENCE</scope>
</reference>
<name>A0A8J2R9B2_9NEOP</name>
<evidence type="ECO:0000259" key="10">
    <source>
        <dbReference type="PROSITE" id="PS50850"/>
    </source>
</evidence>
<protein>
    <submittedName>
        <fullName evidence="11">(African queen) hypothetical protein</fullName>
    </submittedName>
</protein>
<evidence type="ECO:0000256" key="7">
    <source>
        <dbReference type="ARBA" id="ARBA00023136"/>
    </source>
</evidence>
<evidence type="ECO:0000313" key="12">
    <source>
        <dbReference type="Proteomes" id="UP000789524"/>
    </source>
</evidence>
<evidence type="ECO:0000256" key="2">
    <source>
        <dbReference type="ARBA" id="ARBA00022448"/>
    </source>
</evidence>
<feature type="transmembrane region" description="Helical" evidence="9">
    <location>
        <begin position="249"/>
        <end position="272"/>
    </location>
</feature>
<feature type="compositionally biased region" description="Basic residues" evidence="8">
    <location>
        <begin position="664"/>
        <end position="680"/>
    </location>
</feature>
<dbReference type="InterPro" id="IPR036259">
    <property type="entry name" value="MFS_trans_sf"/>
</dbReference>
<dbReference type="EMBL" id="CAKASE010000082">
    <property type="protein sequence ID" value="CAG9584491.1"/>
    <property type="molecule type" value="Genomic_DNA"/>
</dbReference>
<dbReference type="GO" id="GO:0005886">
    <property type="term" value="C:plasma membrane"/>
    <property type="evidence" value="ECO:0007669"/>
    <property type="project" value="UniProtKB-SubCell"/>
</dbReference>
<feature type="transmembrane region" description="Helical" evidence="9">
    <location>
        <begin position="419"/>
        <end position="438"/>
    </location>
</feature>
<comment type="subcellular location">
    <subcellularLocation>
        <location evidence="1">Cell membrane</location>
        <topology evidence="1">Multi-pass membrane protein</topology>
    </subcellularLocation>
</comment>
<evidence type="ECO:0000256" key="5">
    <source>
        <dbReference type="ARBA" id="ARBA00022692"/>
    </source>
</evidence>
<dbReference type="GO" id="GO:0022857">
    <property type="term" value="F:transmembrane transporter activity"/>
    <property type="evidence" value="ECO:0007669"/>
    <property type="project" value="InterPro"/>
</dbReference>
<proteinExistence type="predicted"/>
<dbReference type="Gene3D" id="1.20.1250.20">
    <property type="entry name" value="MFS general substrate transporter like domains"/>
    <property type="match status" value="1"/>
</dbReference>
<keyword evidence="7 9" id="KW-0472">Membrane</keyword>
<evidence type="ECO:0000256" key="8">
    <source>
        <dbReference type="SAM" id="MobiDB-lite"/>
    </source>
</evidence>
<evidence type="ECO:0000256" key="9">
    <source>
        <dbReference type="SAM" id="Phobius"/>
    </source>
</evidence>
<feature type="transmembrane region" description="Helical" evidence="9">
    <location>
        <begin position="284"/>
        <end position="306"/>
    </location>
</feature>
<dbReference type="PROSITE" id="PS00217">
    <property type="entry name" value="SUGAR_TRANSPORT_2"/>
    <property type="match status" value="1"/>
</dbReference>
<evidence type="ECO:0000313" key="11">
    <source>
        <dbReference type="EMBL" id="CAG9584491.1"/>
    </source>
</evidence>
<feature type="transmembrane region" description="Helical" evidence="9">
    <location>
        <begin position="163"/>
        <end position="184"/>
    </location>
</feature>
<keyword evidence="3" id="KW-1003">Cell membrane</keyword>
<feature type="transmembrane region" description="Helical" evidence="9">
    <location>
        <begin position="139"/>
        <end position="157"/>
    </location>
</feature>
<dbReference type="InterPro" id="IPR050549">
    <property type="entry name" value="MFS_Trehalose_Transporter"/>
</dbReference>
<dbReference type="OrthoDB" id="6339427at2759"/>
<dbReference type="PANTHER" id="PTHR48021:SF46">
    <property type="entry name" value="MAJOR FACILITATOR SUPERFAMILY (MFS) PROFILE DOMAIN-CONTAINING PROTEIN"/>
    <property type="match status" value="1"/>
</dbReference>
<sequence length="680" mass="75057">MTKTNRKVQYLAGLCVSLAFTFTGAVNTWASPAIPKFKNGDANIVISDAQTSWAVSVSALGSLPGCYFGRELSERVGRRKTIILAAVPGFVGALTILFTKSPLLMCFARILMGIANGITAVVTMIYLTEIADKEIRGALGMLVQVMNNLGSLVIYGIGPFVPYTVLNSIVLFISAFFALLCIWVPESPYYHLARGNVAAAKKSFLFLKGSNDSKWADEQMDIMRVHVQESMENRSTLRELISNMKYRRAIYIIAGLKVLQYMTGSLAIQSYLEVIFRQSSSISGPYASIVYGFVQLGAGIGATFLAGYFGRRILMLLSSLGVAMSLTLVGVYFFLQDSVVVSKEVLSSISSLPLIGVLGFNILYAAGLGNLPYIMQAELFPMNVKTIASSMATMLACVLAFSVTKSYQGIKDVFGHYTVFWSFAAVAGFGVFFIYFFVPETKGKTLEEVQDNMQEAAVEIERLNKTATALAGDPPWDLVASVRAELFSYVSGRRALGENPSSEEIRAVRRQGEERLMREWGEDLAEQPYGRRTTAALRPVLERWMRRKRKPLTFRLTQVLTGHGCFGYYLCRTARREPGEGCHECGAAVDSAQHTLEVCPRWAAQRQDLVAALGGVDLSLSSVVEKMLESDGSWLAVSSFCETVMSTKEASQRERERAADAPSPRRRRTGVRRRQFLRLQ</sequence>
<accession>A0A8J2R9B2</accession>
<feature type="transmembrane region" description="Helical" evidence="9">
    <location>
        <begin position="110"/>
        <end position="127"/>
    </location>
</feature>
<comment type="caution">
    <text evidence="11">The sequence shown here is derived from an EMBL/GenBank/DDBJ whole genome shotgun (WGS) entry which is preliminary data.</text>
</comment>
<feature type="compositionally biased region" description="Basic and acidic residues" evidence="8">
    <location>
        <begin position="650"/>
        <end position="659"/>
    </location>
</feature>
<feature type="transmembrane region" description="Helical" evidence="9">
    <location>
        <begin position="81"/>
        <end position="98"/>
    </location>
</feature>
<dbReference type="FunFam" id="1.20.1250.20:FF:000218">
    <property type="entry name" value="facilitated trehalose transporter Tret1"/>
    <property type="match status" value="1"/>
</dbReference>
<organism evidence="11 12">
    <name type="scientific">Danaus chrysippus</name>
    <name type="common">African queen</name>
    <dbReference type="NCBI Taxonomy" id="151541"/>
    <lineage>
        <taxon>Eukaryota</taxon>
        <taxon>Metazoa</taxon>
        <taxon>Ecdysozoa</taxon>
        <taxon>Arthropoda</taxon>
        <taxon>Hexapoda</taxon>
        <taxon>Insecta</taxon>
        <taxon>Pterygota</taxon>
        <taxon>Neoptera</taxon>
        <taxon>Endopterygota</taxon>
        <taxon>Lepidoptera</taxon>
        <taxon>Glossata</taxon>
        <taxon>Ditrysia</taxon>
        <taxon>Papilionoidea</taxon>
        <taxon>Nymphalidae</taxon>
        <taxon>Danainae</taxon>
        <taxon>Danaini</taxon>
        <taxon>Danaina</taxon>
        <taxon>Danaus</taxon>
        <taxon>Anosia</taxon>
    </lineage>
</organism>
<feature type="domain" description="Major facilitator superfamily (MFS) profile" evidence="10">
    <location>
        <begin position="8"/>
        <end position="442"/>
    </location>
</feature>
<keyword evidence="5 9" id="KW-0812">Transmembrane</keyword>
<gene>
    <name evidence="11" type="ORF">DCHRY22_LOCUS15069</name>
</gene>
<feature type="transmembrane region" description="Helical" evidence="9">
    <location>
        <begin position="387"/>
        <end position="407"/>
    </location>
</feature>
<dbReference type="PANTHER" id="PTHR48021">
    <property type="match status" value="1"/>
</dbReference>
<evidence type="ECO:0000256" key="3">
    <source>
        <dbReference type="ARBA" id="ARBA00022475"/>
    </source>
</evidence>
<dbReference type="AlphaFoldDB" id="A0A8J2R9B2"/>
<keyword evidence="2" id="KW-0813">Transport</keyword>
<feature type="region of interest" description="Disordered" evidence="8">
    <location>
        <begin position="648"/>
        <end position="680"/>
    </location>
</feature>
<evidence type="ECO:0000256" key="1">
    <source>
        <dbReference type="ARBA" id="ARBA00004651"/>
    </source>
</evidence>
<dbReference type="PROSITE" id="PS50850">
    <property type="entry name" value="MFS"/>
    <property type="match status" value="1"/>
</dbReference>
<dbReference type="Pfam" id="PF00083">
    <property type="entry name" value="Sugar_tr"/>
    <property type="match status" value="1"/>
</dbReference>
<feature type="transmembrane region" description="Helical" evidence="9">
    <location>
        <begin position="313"/>
        <end position="335"/>
    </location>
</feature>
<feature type="transmembrane region" description="Helical" evidence="9">
    <location>
        <begin position="355"/>
        <end position="375"/>
    </location>
</feature>
<dbReference type="InterPro" id="IPR020846">
    <property type="entry name" value="MFS_dom"/>
</dbReference>
<dbReference type="InterPro" id="IPR005828">
    <property type="entry name" value="MFS_sugar_transport-like"/>
</dbReference>
<evidence type="ECO:0000256" key="4">
    <source>
        <dbReference type="ARBA" id="ARBA00022597"/>
    </source>
</evidence>
<keyword evidence="6 9" id="KW-1133">Transmembrane helix</keyword>
<keyword evidence="12" id="KW-1185">Reference proteome</keyword>
<dbReference type="Proteomes" id="UP000789524">
    <property type="component" value="Unassembled WGS sequence"/>
</dbReference>
<feature type="transmembrane region" description="Helical" evidence="9">
    <location>
        <begin position="50"/>
        <end position="69"/>
    </location>
</feature>
<dbReference type="SUPFAM" id="SSF103473">
    <property type="entry name" value="MFS general substrate transporter"/>
    <property type="match status" value="1"/>
</dbReference>
<evidence type="ECO:0000256" key="6">
    <source>
        <dbReference type="ARBA" id="ARBA00022989"/>
    </source>
</evidence>
<keyword evidence="4" id="KW-0762">Sugar transport</keyword>